<evidence type="ECO:0000313" key="2">
    <source>
        <dbReference type="Proteomes" id="UP001359559"/>
    </source>
</evidence>
<evidence type="ECO:0000313" key="1">
    <source>
        <dbReference type="EMBL" id="KAK7302247.1"/>
    </source>
</evidence>
<reference evidence="1 2" key="1">
    <citation type="submission" date="2024-01" db="EMBL/GenBank/DDBJ databases">
        <title>The genomes of 5 underutilized Papilionoideae crops provide insights into root nodulation and disease resistance.</title>
        <authorList>
            <person name="Yuan L."/>
        </authorList>
    </citation>
    <scope>NUCLEOTIDE SEQUENCE [LARGE SCALE GENOMIC DNA]</scope>
    <source>
        <strain evidence="1">LY-2023</strain>
        <tissue evidence="1">Leaf</tissue>
    </source>
</reference>
<organism evidence="1 2">
    <name type="scientific">Clitoria ternatea</name>
    <name type="common">Butterfly pea</name>
    <dbReference type="NCBI Taxonomy" id="43366"/>
    <lineage>
        <taxon>Eukaryota</taxon>
        <taxon>Viridiplantae</taxon>
        <taxon>Streptophyta</taxon>
        <taxon>Embryophyta</taxon>
        <taxon>Tracheophyta</taxon>
        <taxon>Spermatophyta</taxon>
        <taxon>Magnoliopsida</taxon>
        <taxon>eudicotyledons</taxon>
        <taxon>Gunneridae</taxon>
        <taxon>Pentapetalae</taxon>
        <taxon>rosids</taxon>
        <taxon>fabids</taxon>
        <taxon>Fabales</taxon>
        <taxon>Fabaceae</taxon>
        <taxon>Papilionoideae</taxon>
        <taxon>50 kb inversion clade</taxon>
        <taxon>NPAAA clade</taxon>
        <taxon>indigoferoid/millettioid clade</taxon>
        <taxon>Phaseoleae</taxon>
        <taxon>Clitoria</taxon>
    </lineage>
</organism>
<dbReference type="EMBL" id="JAYKXN010000003">
    <property type="protein sequence ID" value="KAK7302247.1"/>
    <property type="molecule type" value="Genomic_DNA"/>
</dbReference>
<protein>
    <submittedName>
        <fullName evidence="1">Uncharacterized protein</fullName>
    </submittedName>
</protein>
<accession>A0AAN9JND6</accession>
<dbReference type="Proteomes" id="UP001359559">
    <property type="component" value="Unassembled WGS sequence"/>
</dbReference>
<sequence>MIVVIWKPFYYISYARVTILVEMVATDLWIGVALEPLALTHVNGTNLSILVYRKLIILASYVRDNFLDFLLIPFNYVTFQHKCGFVNIWVSTQERHS</sequence>
<gene>
    <name evidence="1" type="ORF">RJT34_13132</name>
</gene>
<name>A0AAN9JND6_CLITE</name>
<comment type="caution">
    <text evidence="1">The sequence shown here is derived from an EMBL/GenBank/DDBJ whole genome shotgun (WGS) entry which is preliminary data.</text>
</comment>
<proteinExistence type="predicted"/>
<keyword evidence="2" id="KW-1185">Reference proteome</keyword>
<dbReference type="AlphaFoldDB" id="A0AAN9JND6"/>